<dbReference type="AlphaFoldDB" id="A0A1H0K5E1"/>
<dbReference type="GO" id="GO:0003677">
    <property type="term" value="F:DNA binding"/>
    <property type="evidence" value="ECO:0007669"/>
    <property type="project" value="InterPro"/>
</dbReference>
<dbReference type="Gene3D" id="1.10.260.40">
    <property type="entry name" value="lambda repressor-like DNA-binding domains"/>
    <property type="match status" value="1"/>
</dbReference>
<organism evidence="1 2">
    <name type="scientific">Methylobacterium phyllostachyos</name>
    <dbReference type="NCBI Taxonomy" id="582672"/>
    <lineage>
        <taxon>Bacteria</taxon>
        <taxon>Pseudomonadati</taxon>
        <taxon>Pseudomonadota</taxon>
        <taxon>Alphaproteobacteria</taxon>
        <taxon>Hyphomicrobiales</taxon>
        <taxon>Methylobacteriaceae</taxon>
        <taxon>Methylobacterium</taxon>
    </lineage>
</organism>
<name>A0A1H0K5E1_9HYPH</name>
<sequence>MLGWRQTDLFEASRVPAPTIEAFEAKPETARMMGANMRALITAFEAAGLEFIPENGGGAGIRFRVRSGSEG</sequence>
<protein>
    <submittedName>
        <fullName evidence="1">Uncharacterized protein</fullName>
    </submittedName>
</protein>
<gene>
    <name evidence="1" type="ORF">SAMN05216360_1255</name>
</gene>
<evidence type="ECO:0000313" key="2">
    <source>
        <dbReference type="Proteomes" id="UP000198704"/>
    </source>
</evidence>
<dbReference type="InterPro" id="IPR010982">
    <property type="entry name" value="Lambda_DNA-bd_dom_sf"/>
</dbReference>
<proteinExistence type="predicted"/>
<dbReference type="EMBL" id="FNHS01000025">
    <property type="protein sequence ID" value="SDO51106.1"/>
    <property type="molecule type" value="Genomic_DNA"/>
</dbReference>
<dbReference type="STRING" id="582672.SAMN05216360_1255"/>
<evidence type="ECO:0000313" key="1">
    <source>
        <dbReference type="EMBL" id="SDO51106.1"/>
    </source>
</evidence>
<reference evidence="2" key="1">
    <citation type="submission" date="2016-10" db="EMBL/GenBank/DDBJ databases">
        <authorList>
            <person name="Varghese N."/>
            <person name="Submissions S."/>
        </authorList>
    </citation>
    <scope>NUCLEOTIDE SEQUENCE [LARGE SCALE GENOMIC DNA]</scope>
    <source>
        <strain evidence="2">BL47</strain>
    </source>
</reference>
<dbReference type="Proteomes" id="UP000198704">
    <property type="component" value="Unassembled WGS sequence"/>
</dbReference>
<accession>A0A1H0K5E1</accession>
<keyword evidence="2" id="KW-1185">Reference proteome</keyword>